<evidence type="ECO:0000313" key="1">
    <source>
        <dbReference type="EMBL" id="CAI3979312.1"/>
    </source>
</evidence>
<protein>
    <submittedName>
        <fullName evidence="1">Uncharacterized protein</fullName>
    </submittedName>
</protein>
<organism evidence="1">
    <name type="scientific">Cladocopium goreaui</name>
    <dbReference type="NCBI Taxonomy" id="2562237"/>
    <lineage>
        <taxon>Eukaryota</taxon>
        <taxon>Sar</taxon>
        <taxon>Alveolata</taxon>
        <taxon>Dinophyceae</taxon>
        <taxon>Suessiales</taxon>
        <taxon>Symbiodiniaceae</taxon>
        <taxon>Cladocopium</taxon>
    </lineage>
</organism>
<dbReference type="EMBL" id="CAMXCT020000475">
    <property type="protein sequence ID" value="CAL1132687.1"/>
    <property type="molecule type" value="Genomic_DNA"/>
</dbReference>
<name>A0A9P1FMC0_9DINO</name>
<proteinExistence type="predicted"/>
<accession>A0A9P1FMC0</accession>
<dbReference type="Proteomes" id="UP001152797">
    <property type="component" value="Unassembled WGS sequence"/>
</dbReference>
<dbReference type="AlphaFoldDB" id="A0A9P1FMC0"/>
<evidence type="ECO:0000313" key="2">
    <source>
        <dbReference type="EMBL" id="CAL1132687.1"/>
    </source>
</evidence>
<dbReference type="EMBL" id="CAMXCT010000475">
    <property type="protein sequence ID" value="CAI3979312.1"/>
    <property type="molecule type" value="Genomic_DNA"/>
</dbReference>
<sequence>MFAEVEKLMLEDRACLECGEAHCHCKRSTGRCTVWSRGARICTLCYDSNFKLNKVCKDMQGMQSLPYRASLQRSTSLVVQVVDCFECDKLHGTRGWPSSRTSSE</sequence>
<gene>
    <name evidence="1" type="ORF">C1SCF055_LOCUS7273</name>
</gene>
<evidence type="ECO:0000313" key="3">
    <source>
        <dbReference type="Proteomes" id="UP001152797"/>
    </source>
</evidence>
<keyword evidence="3" id="KW-1185">Reference proteome</keyword>
<comment type="caution">
    <text evidence="1">The sequence shown here is derived from an EMBL/GenBank/DDBJ whole genome shotgun (WGS) entry which is preliminary data.</text>
</comment>
<dbReference type="EMBL" id="CAMXCT030000475">
    <property type="protein sequence ID" value="CAL4766624.1"/>
    <property type="molecule type" value="Genomic_DNA"/>
</dbReference>
<reference evidence="2" key="2">
    <citation type="submission" date="2024-04" db="EMBL/GenBank/DDBJ databases">
        <authorList>
            <person name="Chen Y."/>
            <person name="Shah S."/>
            <person name="Dougan E. K."/>
            <person name="Thang M."/>
            <person name="Chan C."/>
        </authorList>
    </citation>
    <scope>NUCLEOTIDE SEQUENCE [LARGE SCALE GENOMIC DNA]</scope>
</reference>
<reference evidence="1" key="1">
    <citation type="submission" date="2022-10" db="EMBL/GenBank/DDBJ databases">
        <authorList>
            <person name="Chen Y."/>
            <person name="Dougan E. K."/>
            <person name="Chan C."/>
            <person name="Rhodes N."/>
            <person name="Thang M."/>
        </authorList>
    </citation>
    <scope>NUCLEOTIDE SEQUENCE</scope>
</reference>